<sequence>MHTNFSNFAVRVVVVILYKSFLTARGNEFEDFKLFLPARDAAQRKLLMRPGTY</sequence>
<proteinExistence type="predicted"/>
<organism evidence="1 2">
    <name type="scientific">Genlisea aurea</name>
    <dbReference type="NCBI Taxonomy" id="192259"/>
    <lineage>
        <taxon>Eukaryota</taxon>
        <taxon>Viridiplantae</taxon>
        <taxon>Streptophyta</taxon>
        <taxon>Embryophyta</taxon>
        <taxon>Tracheophyta</taxon>
        <taxon>Spermatophyta</taxon>
        <taxon>Magnoliopsida</taxon>
        <taxon>eudicotyledons</taxon>
        <taxon>Gunneridae</taxon>
        <taxon>Pentapetalae</taxon>
        <taxon>asterids</taxon>
        <taxon>lamiids</taxon>
        <taxon>Lamiales</taxon>
        <taxon>Lentibulariaceae</taxon>
        <taxon>Genlisea</taxon>
    </lineage>
</organism>
<accession>S8CGE0</accession>
<dbReference type="Proteomes" id="UP000015453">
    <property type="component" value="Unassembled WGS sequence"/>
</dbReference>
<dbReference type="EMBL" id="AUSU01003919">
    <property type="protein sequence ID" value="EPS66004.1"/>
    <property type="molecule type" value="Genomic_DNA"/>
</dbReference>
<reference evidence="1 2" key="1">
    <citation type="journal article" date="2013" name="BMC Genomics">
        <title>The miniature genome of a carnivorous plant Genlisea aurea contains a low number of genes and short non-coding sequences.</title>
        <authorList>
            <person name="Leushkin E.V."/>
            <person name="Sutormin R.A."/>
            <person name="Nabieva E.R."/>
            <person name="Penin A.A."/>
            <person name="Kondrashov A.S."/>
            <person name="Logacheva M.D."/>
        </authorList>
    </citation>
    <scope>NUCLEOTIDE SEQUENCE [LARGE SCALE GENOMIC DNA]</scope>
</reference>
<gene>
    <name evidence="1" type="ORF">M569_08773</name>
</gene>
<name>S8CGE0_9LAMI</name>
<evidence type="ECO:0000313" key="2">
    <source>
        <dbReference type="Proteomes" id="UP000015453"/>
    </source>
</evidence>
<dbReference type="AlphaFoldDB" id="S8CGE0"/>
<evidence type="ECO:0000313" key="1">
    <source>
        <dbReference type="EMBL" id="EPS66004.1"/>
    </source>
</evidence>
<comment type="caution">
    <text evidence="1">The sequence shown here is derived from an EMBL/GenBank/DDBJ whole genome shotgun (WGS) entry which is preliminary data.</text>
</comment>
<keyword evidence="2" id="KW-1185">Reference proteome</keyword>
<protein>
    <submittedName>
        <fullName evidence="1">Uncharacterized protein</fullName>
    </submittedName>
</protein>